<feature type="region of interest" description="Disordered" evidence="1">
    <location>
        <begin position="1"/>
        <end position="23"/>
    </location>
</feature>
<accession>A0A6B9V3S5</accession>
<dbReference type="PANTHER" id="PTHR35100">
    <property type="entry name" value="FOLD PROTEIN"/>
    <property type="match status" value="1"/>
</dbReference>
<evidence type="ECO:0000313" key="3">
    <source>
        <dbReference type="Proteomes" id="UP000464620"/>
    </source>
</evidence>
<dbReference type="Proteomes" id="UP000464620">
    <property type="component" value="Chromosome B09"/>
</dbReference>
<organism evidence="2 3">
    <name type="scientific">Arachis hypogaea</name>
    <name type="common">Peanut</name>
    <dbReference type="NCBI Taxonomy" id="3818"/>
    <lineage>
        <taxon>Eukaryota</taxon>
        <taxon>Viridiplantae</taxon>
        <taxon>Streptophyta</taxon>
        <taxon>Embryophyta</taxon>
        <taxon>Tracheophyta</taxon>
        <taxon>Spermatophyta</taxon>
        <taxon>Magnoliopsida</taxon>
        <taxon>eudicotyledons</taxon>
        <taxon>Gunneridae</taxon>
        <taxon>Pentapetalae</taxon>
        <taxon>rosids</taxon>
        <taxon>fabids</taxon>
        <taxon>Fabales</taxon>
        <taxon>Fabaceae</taxon>
        <taxon>Papilionoideae</taxon>
        <taxon>50 kb inversion clade</taxon>
        <taxon>dalbergioids sensu lato</taxon>
        <taxon>Dalbergieae</taxon>
        <taxon>Pterocarpus clade</taxon>
        <taxon>Arachis</taxon>
    </lineage>
</organism>
<sequence length="169" mass="18185">MESTVPVGSAELPPLQDGGAAVSSLNGEGAASSKLMTPVKRTVSFDILSSAVLQRQDLAPPNKKPLSEGSLCASHKSIGKSEAHKVVAFAKRADLRMANILHKMSSLVGGMLFVGDDLYIHTAWHLATVIGVSNCNMLLEQCFRSNAKEIDFIKRERVKPTISPFELQP</sequence>
<proteinExistence type="predicted"/>
<gene>
    <name evidence="2" type="ORF">DS421_19g640760</name>
</gene>
<reference evidence="2 3" key="1">
    <citation type="submission" date="2020-01" db="EMBL/GenBank/DDBJ databases">
        <title>Genome sequence of Arachis hypogaea, cultivar Shitouqi.</title>
        <authorList>
            <person name="Zhuang W."/>
            <person name="Chen H."/>
            <person name="Varshney R."/>
            <person name="Wang D."/>
            <person name="Ming R."/>
        </authorList>
    </citation>
    <scope>NUCLEOTIDE SEQUENCE [LARGE SCALE GENOMIC DNA]</scope>
    <source>
        <tissue evidence="2">Young leaf</tissue>
    </source>
</reference>
<dbReference type="AlphaFoldDB" id="A0A6B9V3S5"/>
<protein>
    <submittedName>
        <fullName evidence="2">Uncharacterized protein</fullName>
    </submittedName>
</protein>
<dbReference type="PANTHER" id="PTHR35100:SF1">
    <property type="entry name" value="F15H11.13 PROTEIN"/>
    <property type="match status" value="1"/>
</dbReference>
<evidence type="ECO:0000256" key="1">
    <source>
        <dbReference type="SAM" id="MobiDB-lite"/>
    </source>
</evidence>
<dbReference type="EMBL" id="CP031001">
    <property type="protein sequence ID" value="QHN76070.1"/>
    <property type="molecule type" value="Genomic_DNA"/>
</dbReference>
<name>A0A6B9V3S5_ARAHY</name>
<evidence type="ECO:0000313" key="2">
    <source>
        <dbReference type="EMBL" id="QHN76070.1"/>
    </source>
</evidence>